<comment type="caution">
    <text evidence="2">The sequence shown here is derived from an EMBL/GenBank/DDBJ whole genome shotgun (WGS) entry which is preliminary data.</text>
</comment>
<organism evidence="2 3">
    <name type="scientific">Camelus dromedarius</name>
    <name type="common">Dromedary</name>
    <name type="synonym">Arabian camel</name>
    <dbReference type="NCBI Taxonomy" id="9838"/>
    <lineage>
        <taxon>Eukaryota</taxon>
        <taxon>Metazoa</taxon>
        <taxon>Chordata</taxon>
        <taxon>Craniata</taxon>
        <taxon>Vertebrata</taxon>
        <taxon>Euteleostomi</taxon>
        <taxon>Mammalia</taxon>
        <taxon>Eutheria</taxon>
        <taxon>Laurasiatheria</taxon>
        <taxon>Artiodactyla</taxon>
        <taxon>Tylopoda</taxon>
        <taxon>Camelidae</taxon>
        <taxon>Camelus</taxon>
    </lineage>
</organism>
<protein>
    <submittedName>
        <fullName evidence="2">Collagen alpha-1 chain</fullName>
    </submittedName>
</protein>
<dbReference type="SUPFAM" id="SSF53300">
    <property type="entry name" value="vWA-like"/>
    <property type="match status" value="1"/>
</dbReference>
<sequence>MGSLPPRCRRRCRLLSIPGPGCTLPPGSTVNHPAPPGGRCAARDHSDPSAQTRRHLVAKVPPTVTSTGLKRLQPQTTHITVLPDYKTGEGKLRYFEFTLLLQGHLNAYGDETSLLQAVANLPHKGGRTLTDMALNCIRQQSFKTQAGMRPRA</sequence>
<proteinExistence type="predicted"/>
<dbReference type="Proteomes" id="UP000299084">
    <property type="component" value="Unassembled WGS sequence"/>
</dbReference>
<evidence type="ECO:0000313" key="3">
    <source>
        <dbReference type="Proteomes" id="UP000299084"/>
    </source>
</evidence>
<evidence type="ECO:0000259" key="1">
    <source>
        <dbReference type="Pfam" id="PF00092"/>
    </source>
</evidence>
<gene>
    <name evidence="2" type="ORF">Cadr_000005136</name>
</gene>
<keyword evidence="2" id="KW-0176">Collagen</keyword>
<accession>A0A5N4E3F1</accession>
<dbReference type="AlphaFoldDB" id="A0A5N4E3F1"/>
<dbReference type="Pfam" id="PF00092">
    <property type="entry name" value="VWA"/>
    <property type="match status" value="1"/>
</dbReference>
<feature type="domain" description="VWFA" evidence="1">
    <location>
        <begin position="105"/>
        <end position="151"/>
    </location>
</feature>
<reference evidence="2 3" key="1">
    <citation type="journal article" date="2019" name="Mol. Ecol. Resour.">
        <title>Improving Illumina assemblies with Hi-C and long reads: an example with the North African dromedary.</title>
        <authorList>
            <person name="Elbers J.P."/>
            <person name="Rogers M.F."/>
            <person name="Perelman P.L."/>
            <person name="Proskuryakova A.A."/>
            <person name="Serdyukova N.A."/>
            <person name="Johnson W.E."/>
            <person name="Horin P."/>
            <person name="Corander J."/>
            <person name="Murphy D."/>
            <person name="Burger P.A."/>
        </authorList>
    </citation>
    <scope>NUCLEOTIDE SEQUENCE [LARGE SCALE GENOMIC DNA]</scope>
    <source>
        <strain evidence="2">Drom800</strain>
        <tissue evidence="2">Blood</tissue>
    </source>
</reference>
<dbReference type="Gene3D" id="3.40.50.410">
    <property type="entry name" value="von Willebrand factor, type A domain"/>
    <property type="match status" value="1"/>
</dbReference>
<dbReference type="EMBL" id="JWIN03000006">
    <property type="protein sequence ID" value="KAB1277865.1"/>
    <property type="molecule type" value="Genomic_DNA"/>
</dbReference>
<dbReference type="InterPro" id="IPR036465">
    <property type="entry name" value="vWFA_dom_sf"/>
</dbReference>
<keyword evidence="3" id="KW-1185">Reference proteome</keyword>
<dbReference type="InterPro" id="IPR002035">
    <property type="entry name" value="VWF_A"/>
</dbReference>
<dbReference type="GO" id="GO:0005581">
    <property type="term" value="C:collagen trimer"/>
    <property type="evidence" value="ECO:0007669"/>
    <property type="project" value="UniProtKB-KW"/>
</dbReference>
<evidence type="ECO:0000313" key="2">
    <source>
        <dbReference type="EMBL" id="KAB1277865.1"/>
    </source>
</evidence>
<name>A0A5N4E3F1_CAMDR</name>